<keyword evidence="2" id="KW-1185">Reference proteome</keyword>
<dbReference type="EMBL" id="CM055750">
    <property type="protein sequence ID" value="KAJ7994038.1"/>
    <property type="molecule type" value="Genomic_DNA"/>
</dbReference>
<gene>
    <name evidence="1" type="ORF">DPEC_G00261800</name>
</gene>
<name>A0ACC2FRV0_DALPE</name>
<accession>A0ACC2FRV0</accession>
<reference evidence="1" key="1">
    <citation type="submission" date="2021-05" db="EMBL/GenBank/DDBJ databases">
        <authorList>
            <person name="Pan Q."/>
            <person name="Jouanno E."/>
            <person name="Zahm M."/>
            <person name="Klopp C."/>
            <person name="Cabau C."/>
            <person name="Louis A."/>
            <person name="Berthelot C."/>
            <person name="Parey E."/>
            <person name="Roest Crollius H."/>
            <person name="Montfort J."/>
            <person name="Robinson-Rechavi M."/>
            <person name="Bouchez O."/>
            <person name="Lampietro C."/>
            <person name="Lopez Roques C."/>
            <person name="Donnadieu C."/>
            <person name="Postlethwait J."/>
            <person name="Bobe J."/>
            <person name="Dillon D."/>
            <person name="Chandos A."/>
            <person name="von Hippel F."/>
            <person name="Guiguen Y."/>
        </authorList>
    </citation>
    <scope>NUCLEOTIDE SEQUENCE</scope>
    <source>
        <strain evidence="1">YG-Jan2019</strain>
    </source>
</reference>
<protein>
    <submittedName>
        <fullName evidence="1">Uncharacterized protein</fullName>
    </submittedName>
</protein>
<dbReference type="Proteomes" id="UP001157502">
    <property type="component" value="Chromosome 23"/>
</dbReference>
<comment type="caution">
    <text evidence="1">The sequence shown here is derived from an EMBL/GenBank/DDBJ whole genome shotgun (WGS) entry which is preliminary data.</text>
</comment>
<evidence type="ECO:0000313" key="1">
    <source>
        <dbReference type="EMBL" id="KAJ7994038.1"/>
    </source>
</evidence>
<organism evidence="1 2">
    <name type="scientific">Dallia pectoralis</name>
    <name type="common">Alaska blackfish</name>
    <dbReference type="NCBI Taxonomy" id="75939"/>
    <lineage>
        <taxon>Eukaryota</taxon>
        <taxon>Metazoa</taxon>
        <taxon>Chordata</taxon>
        <taxon>Craniata</taxon>
        <taxon>Vertebrata</taxon>
        <taxon>Euteleostomi</taxon>
        <taxon>Actinopterygii</taxon>
        <taxon>Neopterygii</taxon>
        <taxon>Teleostei</taxon>
        <taxon>Protacanthopterygii</taxon>
        <taxon>Esociformes</taxon>
        <taxon>Umbridae</taxon>
        <taxon>Dallia</taxon>
    </lineage>
</organism>
<sequence>MAEDVYTSSPLNESITGTWLSGWAHASSTRSSYPVHNTGCQDASPDHHNHRRPSTNTPLVSSAKIMQMRRGQLNHHRVAGANSSWAEWGLRMLDQGFDLHKTPEITEEAEFSSKGCILVPAIPSREAAK</sequence>
<proteinExistence type="predicted"/>
<evidence type="ECO:0000313" key="2">
    <source>
        <dbReference type="Proteomes" id="UP001157502"/>
    </source>
</evidence>